<evidence type="ECO:0000313" key="2">
    <source>
        <dbReference type="EMBL" id="KAB1262729.1"/>
    </source>
</evidence>
<organism evidence="2 3">
    <name type="scientific">Camelus dromedarius</name>
    <name type="common">Dromedary</name>
    <name type="synonym">Arabian camel</name>
    <dbReference type="NCBI Taxonomy" id="9838"/>
    <lineage>
        <taxon>Eukaryota</taxon>
        <taxon>Metazoa</taxon>
        <taxon>Chordata</taxon>
        <taxon>Craniata</taxon>
        <taxon>Vertebrata</taxon>
        <taxon>Euteleostomi</taxon>
        <taxon>Mammalia</taxon>
        <taxon>Eutheria</taxon>
        <taxon>Laurasiatheria</taxon>
        <taxon>Artiodactyla</taxon>
        <taxon>Tylopoda</taxon>
        <taxon>Camelidae</taxon>
        <taxon>Camelus</taxon>
    </lineage>
</organism>
<keyword evidence="3" id="KW-1185">Reference proteome</keyword>
<feature type="region of interest" description="Disordered" evidence="1">
    <location>
        <begin position="703"/>
        <end position="731"/>
    </location>
</feature>
<dbReference type="EMBL" id="JWIN03000019">
    <property type="protein sequence ID" value="KAB1262729.1"/>
    <property type="molecule type" value="Genomic_DNA"/>
</dbReference>
<feature type="region of interest" description="Disordered" evidence="1">
    <location>
        <begin position="828"/>
        <end position="876"/>
    </location>
</feature>
<feature type="region of interest" description="Disordered" evidence="1">
    <location>
        <begin position="455"/>
        <end position="499"/>
    </location>
</feature>
<feature type="compositionally biased region" description="Basic and acidic residues" evidence="1">
    <location>
        <begin position="849"/>
        <end position="876"/>
    </location>
</feature>
<dbReference type="Proteomes" id="UP000299084">
    <property type="component" value="Unassembled WGS sequence"/>
</dbReference>
<name>A0A5N4CV48_CAMDR</name>
<proteinExistence type="predicted"/>
<sequence length="985" mass="106688">MWYIYTTEYYSAIKKNKIMPFAATWMNLEIIILSEVTPPHHGTHRSASSPFGSHCYRNGTSVLCGLGMPLSLEGLHAPLLGSPGGGLNPPHPHLPPEPRGDVAQVISSSEQLQVFMQVLILDTWMLATCLVQRKPLTPTRVKSPRIFGPGCCPSSSVHLRWGPAPNAVRSVPIRIHTLWGKELWGGLSFAETTYKASTQPQDNLPRPQHMLRPRGAPGVTTVTFKSLLRKPCCALEGRFQWDFEGPYAPGVTIATGIGEAKIPPHPCHSDPQLPLVATRVGTSEFTFPGSLPPPQGSTLLPGEAFFTPMLGSRLVRPGFAQLPQQRTSPPPPPGQGEKRGRCAEAFHVHGALHRRMKRSGGGSERWRAVSCCPLSPGLGVGRAGLAPPFREEVGGRSQWPPSCSRMFNVSRCRAWGNLPGPPELMQGHLCSLGDCQVRAGVFPAMQQRLPTWPVPLPPDQLRLPSKSMPFQPAQPSKQTVSSPKGTRVTPPSGNDEVCLPQSQQDHCSPACVPHQGDTCPAGVLVLGHAPDSRAGERRPMRQLEGFREEAWISGCSPEATHVHSSVRDISAHLCLALGWGWAQGSGGKIHPKCSQQTSSYQAPCALGAVTVFTGDARTVTWWRNGLCSAHSLVAPQQVEWVGGANRSQAGRGCSTNPGEKVMLARGVMIPSVSGAQVHWGLSEGAAMVPTLLFEQLLPDDCGGEGGGSGRRQCPRLQHKGSLLPLNDQKDPTRRDPVLTVIQLALQFSPPSLGFSVCIMPLWGKSRQPVKRPPVSEGSRGRETKTIAVCPGPTHSRLSEELLGKRQWLKPSQCWRVVSGSWTERVLPGFPVTGASPVTSEQVQGSSRGKGPEDLEDVDKRESGQKEEAGEDTRLRSKELRSWSRNPALSWGYLGWASAVSVNTWMGHTLAPFPRCPDSNSGTCEFVEGRVSAVGLHPTKQILGVPEAAVQGAGGRADREKWSFRLLRWKTGLELRVLLKCTWAVS</sequence>
<evidence type="ECO:0000313" key="3">
    <source>
        <dbReference type="Proteomes" id="UP000299084"/>
    </source>
</evidence>
<feature type="compositionally biased region" description="Polar residues" evidence="1">
    <location>
        <begin position="835"/>
        <end position="846"/>
    </location>
</feature>
<reference evidence="2 3" key="1">
    <citation type="journal article" date="2019" name="Mol. Ecol. Resour.">
        <title>Improving Illumina assemblies with Hi-C and long reads: an example with the North African dromedary.</title>
        <authorList>
            <person name="Elbers J.P."/>
            <person name="Rogers M.F."/>
            <person name="Perelman P.L."/>
            <person name="Proskuryakova A.A."/>
            <person name="Serdyukova N.A."/>
            <person name="Johnson W.E."/>
            <person name="Horin P."/>
            <person name="Corander J."/>
            <person name="Murphy D."/>
            <person name="Burger P.A."/>
        </authorList>
    </citation>
    <scope>NUCLEOTIDE SEQUENCE [LARGE SCALE GENOMIC DNA]</scope>
    <source>
        <strain evidence="2">Drom800</strain>
        <tissue evidence="2">Blood</tissue>
    </source>
</reference>
<comment type="caution">
    <text evidence="2">The sequence shown here is derived from an EMBL/GenBank/DDBJ whole genome shotgun (WGS) entry which is preliminary data.</text>
</comment>
<accession>A0A5N4CV48</accession>
<feature type="compositionally biased region" description="Polar residues" evidence="1">
    <location>
        <begin position="473"/>
        <end position="492"/>
    </location>
</feature>
<gene>
    <name evidence="2" type="ORF">Cadr_000021610</name>
</gene>
<protein>
    <submittedName>
        <fullName evidence="2">LINE-1 retrotransposable element ORF2 protein</fullName>
    </submittedName>
</protein>
<dbReference type="AlphaFoldDB" id="A0A5N4CV48"/>
<feature type="region of interest" description="Disordered" evidence="1">
    <location>
        <begin position="767"/>
        <end position="791"/>
    </location>
</feature>
<evidence type="ECO:0000256" key="1">
    <source>
        <dbReference type="SAM" id="MobiDB-lite"/>
    </source>
</evidence>